<protein>
    <submittedName>
        <fullName evidence="2">Uncharacterized protein</fullName>
    </submittedName>
</protein>
<evidence type="ECO:0000256" key="1">
    <source>
        <dbReference type="SAM" id="Phobius"/>
    </source>
</evidence>
<dbReference type="Proteomes" id="UP000261380">
    <property type="component" value="Unplaced"/>
</dbReference>
<accession>A0A3B5L189</accession>
<evidence type="ECO:0000313" key="3">
    <source>
        <dbReference type="Proteomes" id="UP000261380"/>
    </source>
</evidence>
<keyword evidence="1" id="KW-0812">Transmembrane</keyword>
<organism evidence="2 3">
    <name type="scientific">Xiphophorus couchianus</name>
    <name type="common">Monterrey platyfish</name>
    <dbReference type="NCBI Taxonomy" id="32473"/>
    <lineage>
        <taxon>Eukaryota</taxon>
        <taxon>Metazoa</taxon>
        <taxon>Chordata</taxon>
        <taxon>Craniata</taxon>
        <taxon>Vertebrata</taxon>
        <taxon>Euteleostomi</taxon>
        <taxon>Actinopterygii</taxon>
        <taxon>Neopterygii</taxon>
        <taxon>Teleostei</taxon>
        <taxon>Neoteleostei</taxon>
        <taxon>Acanthomorphata</taxon>
        <taxon>Ovalentaria</taxon>
        <taxon>Atherinomorphae</taxon>
        <taxon>Cyprinodontiformes</taxon>
        <taxon>Poeciliidae</taxon>
        <taxon>Poeciliinae</taxon>
        <taxon>Xiphophorus</taxon>
    </lineage>
</organism>
<dbReference type="Ensembl" id="ENSXCOT00000001594.1">
    <property type="protein sequence ID" value="ENSXCOP00000001569.1"/>
    <property type="gene ID" value="ENSXCOG00000001268.1"/>
</dbReference>
<evidence type="ECO:0000313" key="2">
    <source>
        <dbReference type="Ensembl" id="ENSXCOP00000001569.1"/>
    </source>
</evidence>
<reference evidence="2" key="1">
    <citation type="submission" date="2025-08" db="UniProtKB">
        <authorList>
            <consortium name="Ensembl"/>
        </authorList>
    </citation>
    <scope>IDENTIFICATION</scope>
</reference>
<keyword evidence="1" id="KW-1133">Transmembrane helix</keyword>
<name>A0A3B5L189_9TELE</name>
<keyword evidence="1" id="KW-0472">Membrane</keyword>
<proteinExistence type="predicted"/>
<keyword evidence="3" id="KW-1185">Reference proteome</keyword>
<dbReference type="AlphaFoldDB" id="A0A3B5L189"/>
<reference evidence="2" key="2">
    <citation type="submission" date="2025-09" db="UniProtKB">
        <authorList>
            <consortium name="Ensembl"/>
        </authorList>
    </citation>
    <scope>IDENTIFICATION</scope>
</reference>
<sequence>MQKKLDHLPFCFLVHRHTDTLKLLLVNFGLHTFFFQILSILLMYSLPNVENSKQVGGGIRALIQRRKGKMLWVP</sequence>
<feature type="transmembrane region" description="Helical" evidence="1">
    <location>
        <begin position="21"/>
        <end position="44"/>
    </location>
</feature>